<accession>A0ABD3KNE0</accession>
<comment type="caution">
    <text evidence="2">The sequence shown here is derived from an EMBL/GenBank/DDBJ whole genome shotgun (WGS) entry which is preliminary data.</text>
</comment>
<feature type="region of interest" description="Disordered" evidence="1">
    <location>
        <begin position="47"/>
        <end position="79"/>
    </location>
</feature>
<feature type="compositionally biased region" description="Low complexity" evidence="1">
    <location>
        <begin position="57"/>
        <end position="67"/>
    </location>
</feature>
<protein>
    <submittedName>
        <fullName evidence="2">Uncharacterized protein</fullName>
    </submittedName>
</protein>
<evidence type="ECO:0000313" key="2">
    <source>
        <dbReference type="EMBL" id="KAL3741361.1"/>
    </source>
</evidence>
<organism evidence="2 3">
    <name type="scientific">Eucalyptus globulus</name>
    <name type="common">Tasmanian blue gum</name>
    <dbReference type="NCBI Taxonomy" id="34317"/>
    <lineage>
        <taxon>Eukaryota</taxon>
        <taxon>Viridiplantae</taxon>
        <taxon>Streptophyta</taxon>
        <taxon>Embryophyta</taxon>
        <taxon>Tracheophyta</taxon>
        <taxon>Spermatophyta</taxon>
        <taxon>Magnoliopsida</taxon>
        <taxon>eudicotyledons</taxon>
        <taxon>Gunneridae</taxon>
        <taxon>Pentapetalae</taxon>
        <taxon>rosids</taxon>
        <taxon>malvids</taxon>
        <taxon>Myrtales</taxon>
        <taxon>Myrtaceae</taxon>
        <taxon>Myrtoideae</taxon>
        <taxon>Eucalypteae</taxon>
        <taxon>Eucalyptus</taxon>
    </lineage>
</organism>
<evidence type="ECO:0000256" key="1">
    <source>
        <dbReference type="SAM" id="MobiDB-lite"/>
    </source>
</evidence>
<reference evidence="2 3" key="1">
    <citation type="submission" date="2024-11" db="EMBL/GenBank/DDBJ databases">
        <title>Chromosome-level genome assembly of Eucalyptus globulus Labill. provides insights into its genome evolution.</title>
        <authorList>
            <person name="Li X."/>
        </authorList>
    </citation>
    <scope>NUCLEOTIDE SEQUENCE [LARGE SCALE GENOMIC DNA]</scope>
    <source>
        <strain evidence="2">CL2024</strain>
        <tissue evidence="2">Fresh tender leaves</tissue>
    </source>
</reference>
<feature type="compositionally biased region" description="Gly residues" evidence="1">
    <location>
        <begin position="68"/>
        <end position="78"/>
    </location>
</feature>
<dbReference type="AlphaFoldDB" id="A0ABD3KNE0"/>
<gene>
    <name evidence="2" type="ORF">ACJRO7_016924</name>
</gene>
<keyword evidence="3" id="KW-1185">Reference proteome</keyword>
<sequence>MNAGTKAQQYLRKPKMENLDLFYAETSKQSTSEPRNGFHELGFGHLEAAGDGDRGMPPRGGYARRPPGVGGRIRGGGSCVSVEEKRGRRVMRGLALRADIGKKSFHDKGQNQDNVTWDIVVASYGESRTVVLIPMT</sequence>
<name>A0ABD3KNE0_EUCGL</name>
<dbReference type="Proteomes" id="UP001634007">
    <property type="component" value="Unassembled WGS sequence"/>
</dbReference>
<proteinExistence type="predicted"/>
<dbReference type="EMBL" id="JBJKBG010000004">
    <property type="protein sequence ID" value="KAL3741361.1"/>
    <property type="molecule type" value="Genomic_DNA"/>
</dbReference>
<evidence type="ECO:0000313" key="3">
    <source>
        <dbReference type="Proteomes" id="UP001634007"/>
    </source>
</evidence>